<accession>A0A1C7I955</accession>
<evidence type="ECO:0000313" key="2">
    <source>
        <dbReference type="Proteomes" id="UP000092574"/>
    </source>
</evidence>
<organism evidence="1 2">
    <name type="scientific">Blautia pseudococcoides</name>
    <dbReference type="NCBI Taxonomy" id="1796616"/>
    <lineage>
        <taxon>Bacteria</taxon>
        <taxon>Bacillati</taxon>
        <taxon>Bacillota</taxon>
        <taxon>Clostridia</taxon>
        <taxon>Lachnospirales</taxon>
        <taxon>Lachnospiraceae</taxon>
        <taxon>Blautia</taxon>
    </lineage>
</organism>
<evidence type="ECO:0000313" key="1">
    <source>
        <dbReference type="EMBL" id="ANU75069.1"/>
    </source>
</evidence>
<dbReference type="STRING" id="1796616.A4V09_04410"/>
<sequence>MGKEFLAVICQQGMQKIPGLLLIRWPSPRISAGKMVSSKCRAAVAHQCRQKPVKAAAAERRLSCGQIK</sequence>
<dbReference type="EMBL" id="CP015405">
    <property type="protein sequence ID" value="ANU75069.1"/>
    <property type="molecule type" value="Genomic_DNA"/>
</dbReference>
<dbReference type="Proteomes" id="UP000092574">
    <property type="component" value="Chromosome"/>
</dbReference>
<dbReference type="AlphaFoldDB" id="A0A1C7I955"/>
<keyword evidence="2" id="KW-1185">Reference proteome</keyword>
<proteinExistence type="predicted"/>
<reference evidence="1" key="1">
    <citation type="submission" date="2017-04" db="EMBL/GenBank/DDBJ databases">
        <title>Complete Genome Sequences of Twelve Strains of a Stable Defined Moderately Diverse Mouse Microbiota 2 (sDMDMm2).</title>
        <authorList>
            <person name="Uchimura Y."/>
            <person name="Wyss M."/>
            <person name="Brugiroux S."/>
            <person name="Limenitakis J.P."/>
            <person name="Stecher B."/>
            <person name="McCoy K.D."/>
            <person name="Macpherson A.J."/>
        </authorList>
    </citation>
    <scope>NUCLEOTIDE SEQUENCE</scope>
    <source>
        <strain evidence="1">YL58</strain>
    </source>
</reference>
<protein>
    <submittedName>
        <fullName evidence="1">Uncharacterized protein</fullName>
    </submittedName>
</protein>
<dbReference type="KEGG" id="byl:A4V09_04410"/>
<gene>
    <name evidence="1" type="ORF">A4V09_04410</name>
</gene>
<name>A0A1C7I955_9FIRM</name>